<dbReference type="Proteomes" id="UP000321425">
    <property type="component" value="Unassembled WGS sequence"/>
</dbReference>
<dbReference type="InterPro" id="IPR050270">
    <property type="entry name" value="DegV_domain_contain"/>
</dbReference>
<dbReference type="RefSeq" id="WP_091489981.1">
    <property type="nucleotide sequence ID" value="NZ_BJUX01000003.1"/>
</dbReference>
<dbReference type="GO" id="GO:0008289">
    <property type="term" value="F:lipid binding"/>
    <property type="evidence" value="ECO:0007669"/>
    <property type="project" value="UniProtKB-KW"/>
</dbReference>
<evidence type="ECO:0000313" key="6">
    <source>
        <dbReference type="Proteomes" id="UP000321425"/>
    </source>
</evidence>
<name>A0A1H7XBP9_9LACT</name>
<comment type="function">
    <text evidence="1">May bind long-chain fatty acids, such as palmitate, and may play a role in lipid transport or fatty acid metabolism.</text>
</comment>
<dbReference type="PANTHER" id="PTHR33434:SF2">
    <property type="entry name" value="FATTY ACID-BINDING PROTEIN TM_1468"/>
    <property type="match status" value="1"/>
</dbReference>
<dbReference type="EMBL" id="FOBL01000048">
    <property type="protein sequence ID" value="SEM31123.1"/>
    <property type="molecule type" value="Genomic_DNA"/>
</dbReference>
<evidence type="ECO:0000313" key="3">
    <source>
        <dbReference type="EMBL" id="GEK88480.1"/>
    </source>
</evidence>
<evidence type="ECO:0000313" key="5">
    <source>
        <dbReference type="Proteomes" id="UP000198548"/>
    </source>
</evidence>
<dbReference type="STRING" id="426703.SAMN04488100_1486"/>
<dbReference type="SUPFAM" id="SSF82549">
    <property type="entry name" value="DAK1/DegV-like"/>
    <property type="match status" value="1"/>
</dbReference>
<sequence length="292" mass="32833">MIRIVIDSGIDQNDYMKETYEYDFLPLSVIIDEKDHLDQVEISLEEVHEKMAQGILPKTSQVAPKTMLDMLDKAREQGDDVIYITIYSQFSGTYQVAQAVMEEYRRMHPDMNIAVIDSKGGSGGGALLALQAMEMVRNELDFDTVVQQTIWNTEHIQYHFTLNNLMWLVKGGRLPKVAGSAGDALSIKPYLSVNETGIYLKKLVRGQDRIYKRLIKDMKKGVGSFTDQLITVSHVNDYGTALKLEAMVKEALPEASVQIFDIGAVLASHLGIGGAGVFYLDEKPEHYMYIEE</sequence>
<dbReference type="Proteomes" id="UP000198548">
    <property type="component" value="Unassembled WGS sequence"/>
</dbReference>
<proteinExistence type="predicted"/>
<dbReference type="PROSITE" id="PS51482">
    <property type="entry name" value="DEGV"/>
    <property type="match status" value="1"/>
</dbReference>
<dbReference type="InterPro" id="IPR003797">
    <property type="entry name" value="DegV"/>
</dbReference>
<dbReference type="EMBL" id="BJUX01000003">
    <property type="protein sequence ID" value="GEK88480.1"/>
    <property type="molecule type" value="Genomic_DNA"/>
</dbReference>
<keyword evidence="6" id="KW-1185">Reference proteome</keyword>
<dbReference type="InterPro" id="IPR043168">
    <property type="entry name" value="DegV_C"/>
</dbReference>
<dbReference type="Gene3D" id="3.30.1180.10">
    <property type="match status" value="1"/>
</dbReference>
<keyword evidence="2" id="KW-0446">Lipid-binding</keyword>
<reference evidence="4 5" key="1">
    <citation type="submission" date="2016-10" db="EMBL/GenBank/DDBJ databases">
        <authorList>
            <person name="de Groot N.N."/>
        </authorList>
    </citation>
    <scope>NUCLEOTIDE SEQUENCE [LARGE SCALE GENOMIC DNA]</scope>
    <source>
        <strain evidence="4 5">DSM 19182</strain>
    </source>
</reference>
<evidence type="ECO:0000256" key="1">
    <source>
        <dbReference type="ARBA" id="ARBA00003238"/>
    </source>
</evidence>
<organism evidence="4 5">
    <name type="scientific">Alkalibacterium putridalgicola</name>
    <dbReference type="NCBI Taxonomy" id="426703"/>
    <lineage>
        <taxon>Bacteria</taxon>
        <taxon>Bacillati</taxon>
        <taxon>Bacillota</taxon>
        <taxon>Bacilli</taxon>
        <taxon>Lactobacillales</taxon>
        <taxon>Carnobacteriaceae</taxon>
        <taxon>Alkalibacterium</taxon>
    </lineage>
</organism>
<dbReference type="NCBIfam" id="TIGR00762">
    <property type="entry name" value="DegV"/>
    <property type="match status" value="1"/>
</dbReference>
<protein>
    <submittedName>
        <fullName evidence="4">EDD domain protein, DegV family</fullName>
    </submittedName>
</protein>
<evidence type="ECO:0000313" key="4">
    <source>
        <dbReference type="EMBL" id="SEM31123.1"/>
    </source>
</evidence>
<evidence type="ECO:0000256" key="2">
    <source>
        <dbReference type="ARBA" id="ARBA00023121"/>
    </source>
</evidence>
<gene>
    <name evidence="3" type="ORF">APU01nite_05190</name>
    <name evidence="4" type="ORF">SAMN04488100_1486</name>
</gene>
<dbReference type="Gene3D" id="3.40.50.10170">
    <property type="match status" value="1"/>
</dbReference>
<dbReference type="AlphaFoldDB" id="A0A1H7XBP9"/>
<dbReference type="PANTHER" id="PTHR33434">
    <property type="entry name" value="DEGV DOMAIN-CONTAINING PROTEIN DR_1986-RELATED"/>
    <property type="match status" value="1"/>
</dbReference>
<dbReference type="Pfam" id="PF02645">
    <property type="entry name" value="DegV"/>
    <property type="match status" value="1"/>
</dbReference>
<accession>A0A1H7XBP9</accession>
<dbReference type="OrthoDB" id="9780660at2"/>
<reference evidence="3 6" key="2">
    <citation type="submission" date="2019-07" db="EMBL/GenBank/DDBJ databases">
        <title>Whole genome shotgun sequence of Alkalibacterium putridalgicola NBRC 103243.</title>
        <authorList>
            <person name="Hosoyama A."/>
            <person name="Uohara A."/>
            <person name="Ohji S."/>
            <person name="Ichikawa N."/>
        </authorList>
    </citation>
    <scope>NUCLEOTIDE SEQUENCE [LARGE SCALE GENOMIC DNA]</scope>
    <source>
        <strain evidence="3 6">NBRC 103243</strain>
    </source>
</reference>